<name>A0AAF0PQ32_SOLVR</name>
<dbReference type="AlphaFoldDB" id="A0AAF0PQ32"/>
<dbReference type="Proteomes" id="UP001234989">
    <property type="component" value="Chromosome 1"/>
</dbReference>
<evidence type="ECO:0000313" key="2">
    <source>
        <dbReference type="EMBL" id="WMV09103.1"/>
    </source>
</evidence>
<sequence>NVTPCIRKQTRFQFLDVAGGIHGHHPRTVGGPTVHHVVLVCTCDPPSRTQPKIWLNVDPRSVGQVTDRGLIPKNPREKNSSKGRPTARPMNRRSDHRPWSASMHQTPKNQPSITNDD</sequence>
<gene>
    <name evidence="2" type="ORF">MTR67_002488</name>
</gene>
<organism evidence="2 3">
    <name type="scientific">Solanum verrucosum</name>
    <dbReference type="NCBI Taxonomy" id="315347"/>
    <lineage>
        <taxon>Eukaryota</taxon>
        <taxon>Viridiplantae</taxon>
        <taxon>Streptophyta</taxon>
        <taxon>Embryophyta</taxon>
        <taxon>Tracheophyta</taxon>
        <taxon>Spermatophyta</taxon>
        <taxon>Magnoliopsida</taxon>
        <taxon>eudicotyledons</taxon>
        <taxon>Gunneridae</taxon>
        <taxon>Pentapetalae</taxon>
        <taxon>asterids</taxon>
        <taxon>lamiids</taxon>
        <taxon>Solanales</taxon>
        <taxon>Solanaceae</taxon>
        <taxon>Solanoideae</taxon>
        <taxon>Solaneae</taxon>
        <taxon>Solanum</taxon>
    </lineage>
</organism>
<feature type="region of interest" description="Disordered" evidence="1">
    <location>
        <begin position="59"/>
        <end position="117"/>
    </location>
</feature>
<evidence type="ECO:0000256" key="1">
    <source>
        <dbReference type="SAM" id="MobiDB-lite"/>
    </source>
</evidence>
<accession>A0AAF0PQ32</accession>
<evidence type="ECO:0000313" key="3">
    <source>
        <dbReference type="Proteomes" id="UP001234989"/>
    </source>
</evidence>
<proteinExistence type="predicted"/>
<reference evidence="2" key="1">
    <citation type="submission" date="2023-08" db="EMBL/GenBank/DDBJ databases">
        <title>A de novo genome assembly of Solanum verrucosum Schlechtendal, a Mexican diploid species geographically isolated from the other diploid A-genome species in potato relatives.</title>
        <authorList>
            <person name="Hosaka K."/>
        </authorList>
    </citation>
    <scope>NUCLEOTIDE SEQUENCE</scope>
    <source>
        <tissue evidence="2">Young leaves</tissue>
    </source>
</reference>
<feature type="compositionally biased region" description="Polar residues" evidence="1">
    <location>
        <begin position="102"/>
        <end position="117"/>
    </location>
</feature>
<dbReference type="EMBL" id="CP133612">
    <property type="protein sequence ID" value="WMV09103.1"/>
    <property type="molecule type" value="Genomic_DNA"/>
</dbReference>
<protein>
    <submittedName>
        <fullName evidence="2">Uncharacterized protein</fullName>
    </submittedName>
</protein>
<feature type="non-terminal residue" evidence="2">
    <location>
        <position position="1"/>
    </location>
</feature>
<keyword evidence="3" id="KW-1185">Reference proteome</keyword>